<name>A0A4S2CWT4_STEMA</name>
<evidence type="ECO:0000313" key="2">
    <source>
        <dbReference type="EMBL" id="TGY33448.1"/>
    </source>
</evidence>
<dbReference type="Gene3D" id="3.40.1580.10">
    <property type="entry name" value="SMI1/KNR4-like"/>
    <property type="match status" value="1"/>
</dbReference>
<protein>
    <submittedName>
        <fullName evidence="2">SMI1/KNR4 family protein</fullName>
    </submittedName>
</protein>
<dbReference type="Pfam" id="PF09346">
    <property type="entry name" value="SMI1_KNR4"/>
    <property type="match status" value="1"/>
</dbReference>
<dbReference type="OrthoDB" id="4103969at2"/>
<accession>A0A4S2CWT4</accession>
<gene>
    <name evidence="2" type="ORF">E5352_12975</name>
</gene>
<reference evidence="2 3" key="1">
    <citation type="submission" date="2019-04" db="EMBL/GenBank/DDBJ databases">
        <title>Microbes associate with the intestines of laboratory mice.</title>
        <authorList>
            <person name="Navarre W."/>
            <person name="Wong E."/>
            <person name="Huang K."/>
            <person name="Tropini C."/>
            <person name="Ng K."/>
            <person name="Yu B."/>
        </authorList>
    </citation>
    <scope>NUCLEOTIDE SEQUENCE [LARGE SCALE GENOMIC DNA]</scope>
    <source>
        <strain evidence="2 3">NM62_B4-13</strain>
    </source>
</reference>
<dbReference type="RefSeq" id="WP_136005636.1">
    <property type="nucleotide sequence ID" value="NZ_SRYW01000010.1"/>
</dbReference>
<proteinExistence type="predicted"/>
<dbReference type="Proteomes" id="UP000306631">
    <property type="component" value="Unassembled WGS sequence"/>
</dbReference>
<dbReference type="InterPro" id="IPR018958">
    <property type="entry name" value="Knr4/Smi1-like_dom"/>
</dbReference>
<dbReference type="EMBL" id="SRYW01000010">
    <property type="protein sequence ID" value="TGY33448.1"/>
    <property type="molecule type" value="Genomic_DNA"/>
</dbReference>
<feature type="domain" description="Knr4/Smi1-like" evidence="1">
    <location>
        <begin position="61"/>
        <end position="193"/>
    </location>
</feature>
<comment type="caution">
    <text evidence="2">The sequence shown here is derived from an EMBL/GenBank/DDBJ whole genome shotgun (WGS) entry which is preliminary data.</text>
</comment>
<organism evidence="2 3">
    <name type="scientific">Stenotrophomonas maltophilia</name>
    <name type="common">Pseudomonas maltophilia</name>
    <name type="synonym">Xanthomonas maltophilia</name>
    <dbReference type="NCBI Taxonomy" id="40324"/>
    <lineage>
        <taxon>Bacteria</taxon>
        <taxon>Pseudomonadati</taxon>
        <taxon>Pseudomonadota</taxon>
        <taxon>Gammaproteobacteria</taxon>
        <taxon>Lysobacterales</taxon>
        <taxon>Lysobacteraceae</taxon>
        <taxon>Stenotrophomonas</taxon>
        <taxon>Stenotrophomonas maltophilia group</taxon>
    </lineage>
</organism>
<dbReference type="AlphaFoldDB" id="A0A4S2CWT4"/>
<sequence length="199" mass="22492">MWKQLLDELNAAALANIERKRLEPSEHLGLEPFINGFPDSPLAQLAARIGKEHVGWLGQPGASLEQIREAEQRLGVILPASYREFLLESNGFLVPGTYCCVLLPIELVRRFSDDNYPIVAMWNDLHEADPYLEEADFTAHIGEALQISACPSDFDWFALIDTVNTSPEGELWTIMYSRQGYEASSTFTELIQELVCNYR</sequence>
<evidence type="ECO:0000259" key="1">
    <source>
        <dbReference type="SMART" id="SM00860"/>
    </source>
</evidence>
<dbReference type="SUPFAM" id="SSF160631">
    <property type="entry name" value="SMI1/KNR4-like"/>
    <property type="match status" value="1"/>
</dbReference>
<dbReference type="SMART" id="SM00860">
    <property type="entry name" value="SMI1_KNR4"/>
    <property type="match status" value="1"/>
</dbReference>
<dbReference type="InterPro" id="IPR037883">
    <property type="entry name" value="Knr4/Smi1-like_sf"/>
</dbReference>
<evidence type="ECO:0000313" key="3">
    <source>
        <dbReference type="Proteomes" id="UP000306631"/>
    </source>
</evidence>